<dbReference type="PANTHER" id="PTHR31559">
    <property type="entry name" value="PYRIDOXAL 5'-PHOSPHATE SYNTHASE SUBUNIT SNO"/>
    <property type="match status" value="1"/>
</dbReference>
<reference evidence="6" key="1">
    <citation type="submission" date="2020-05" db="EMBL/GenBank/DDBJ databases">
        <authorList>
            <person name="Chiriac C."/>
            <person name="Salcher M."/>
            <person name="Ghai R."/>
            <person name="Kavagutti S V."/>
        </authorList>
    </citation>
    <scope>NUCLEOTIDE SEQUENCE</scope>
</reference>
<dbReference type="GO" id="GO:0004359">
    <property type="term" value="F:glutaminase activity"/>
    <property type="evidence" value="ECO:0007669"/>
    <property type="project" value="UniProtKB-EC"/>
</dbReference>
<organism evidence="6">
    <name type="scientific">freshwater metagenome</name>
    <dbReference type="NCBI Taxonomy" id="449393"/>
    <lineage>
        <taxon>unclassified sequences</taxon>
        <taxon>metagenomes</taxon>
        <taxon>ecological metagenomes</taxon>
    </lineage>
</organism>
<dbReference type="PROSITE" id="PS51130">
    <property type="entry name" value="PDXT_SNO_2"/>
    <property type="match status" value="1"/>
</dbReference>
<proteinExistence type="inferred from homology"/>
<keyword evidence="3" id="KW-0315">Glutamine amidotransferase</keyword>
<evidence type="ECO:0000313" key="6">
    <source>
        <dbReference type="EMBL" id="CAB4550593.1"/>
    </source>
</evidence>
<dbReference type="GO" id="GO:1903600">
    <property type="term" value="C:glutaminase complex"/>
    <property type="evidence" value="ECO:0007669"/>
    <property type="project" value="TreeGrafter"/>
</dbReference>
<dbReference type="AlphaFoldDB" id="A0A6J6CKG7"/>
<sequence length="194" mass="21074">MNGVVGVLALQGAFAAHCEKLAALDVECIEVRTTEDLGKVSALVMPGGESSTMSHLLVTSGLFDVIDERIADGMAVFGTCAGMILLASDIADGRDDQRSFSALDISVRRNAYGRQVDSFETELATPYGDVHGVFIRAPRIERIGKSVEVLGSHDGDPVLVRQGRVLAASFHPELNEDERLHRFFVEEIVMKEQE</sequence>
<dbReference type="PANTHER" id="PTHR31559:SF0">
    <property type="entry name" value="PYRIDOXAL 5'-PHOSPHATE SYNTHASE SUBUNIT SNO1-RELATED"/>
    <property type="match status" value="1"/>
</dbReference>
<accession>A0A6J6CKG7</accession>
<dbReference type="GO" id="GO:0005829">
    <property type="term" value="C:cytosol"/>
    <property type="evidence" value="ECO:0007669"/>
    <property type="project" value="TreeGrafter"/>
</dbReference>
<dbReference type="HAMAP" id="MF_01615">
    <property type="entry name" value="PdxT"/>
    <property type="match status" value="1"/>
</dbReference>
<dbReference type="PIRSF" id="PIRSF005639">
    <property type="entry name" value="Glut_amidoT_SNO"/>
    <property type="match status" value="1"/>
</dbReference>
<dbReference type="SUPFAM" id="SSF52317">
    <property type="entry name" value="Class I glutamine amidotransferase-like"/>
    <property type="match status" value="1"/>
</dbReference>
<dbReference type="CDD" id="cd01749">
    <property type="entry name" value="GATase1_PB"/>
    <property type="match status" value="1"/>
</dbReference>
<dbReference type="GO" id="GO:0016829">
    <property type="term" value="F:lyase activity"/>
    <property type="evidence" value="ECO:0007669"/>
    <property type="project" value="UniProtKB-KW"/>
</dbReference>
<dbReference type="InterPro" id="IPR002161">
    <property type="entry name" value="PdxT/SNO"/>
</dbReference>
<evidence type="ECO:0000256" key="3">
    <source>
        <dbReference type="ARBA" id="ARBA00022962"/>
    </source>
</evidence>
<evidence type="ECO:0000256" key="5">
    <source>
        <dbReference type="ARBA" id="ARBA00049534"/>
    </source>
</evidence>
<dbReference type="PROSITE" id="PS51273">
    <property type="entry name" value="GATASE_TYPE_1"/>
    <property type="match status" value="1"/>
</dbReference>
<keyword evidence="1" id="KW-0378">Hydrolase</keyword>
<dbReference type="EMBL" id="CAEZTC010000009">
    <property type="protein sequence ID" value="CAB4550593.1"/>
    <property type="molecule type" value="Genomic_DNA"/>
</dbReference>
<evidence type="ECO:0000256" key="2">
    <source>
        <dbReference type="ARBA" id="ARBA00022898"/>
    </source>
</evidence>
<comment type="catalytic activity">
    <reaction evidence="5">
        <text>L-glutamine + H2O = L-glutamate + NH4(+)</text>
        <dbReference type="Rhea" id="RHEA:15889"/>
        <dbReference type="ChEBI" id="CHEBI:15377"/>
        <dbReference type="ChEBI" id="CHEBI:28938"/>
        <dbReference type="ChEBI" id="CHEBI:29985"/>
        <dbReference type="ChEBI" id="CHEBI:58359"/>
        <dbReference type="EC" id="3.5.1.2"/>
    </reaction>
</comment>
<dbReference type="Pfam" id="PF01174">
    <property type="entry name" value="SNO"/>
    <property type="match status" value="1"/>
</dbReference>
<dbReference type="GO" id="GO:0008614">
    <property type="term" value="P:pyridoxine metabolic process"/>
    <property type="evidence" value="ECO:0007669"/>
    <property type="project" value="TreeGrafter"/>
</dbReference>
<evidence type="ECO:0000256" key="4">
    <source>
        <dbReference type="ARBA" id="ARBA00023239"/>
    </source>
</evidence>
<dbReference type="GO" id="GO:0042823">
    <property type="term" value="P:pyridoxal phosphate biosynthetic process"/>
    <property type="evidence" value="ECO:0007669"/>
    <property type="project" value="InterPro"/>
</dbReference>
<dbReference type="NCBIfam" id="TIGR03800">
    <property type="entry name" value="PLP_synth_Pdx2"/>
    <property type="match status" value="1"/>
</dbReference>
<dbReference type="FunFam" id="3.40.50.880:FF:000010">
    <property type="entry name" value="uncharacterized protein LOC100176842 isoform X2"/>
    <property type="match status" value="1"/>
</dbReference>
<dbReference type="InterPro" id="IPR029062">
    <property type="entry name" value="Class_I_gatase-like"/>
</dbReference>
<gene>
    <name evidence="6" type="ORF">UFOPK1572_00136</name>
</gene>
<dbReference type="Gene3D" id="3.40.50.880">
    <property type="match status" value="1"/>
</dbReference>
<keyword evidence="2" id="KW-0663">Pyridoxal phosphate</keyword>
<protein>
    <submittedName>
        <fullName evidence="6">Unannotated protein</fullName>
    </submittedName>
</protein>
<evidence type="ECO:0000256" key="1">
    <source>
        <dbReference type="ARBA" id="ARBA00022801"/>
    </source>
</evidence>
<keyword evidence="4" id="KW-0456">Lyase</keyword>
<name>A0A6J6CKG7_9ZZZZ</name>